<feature type="compositionally biased region" description="Basic and acidic residues" evidence="7">
    <location>
        <begin position="135"/>
        <end position="189"/>
    </location>
</feature>
<accession>A0A0K1W2Q0</accession>
<dbReference type="PATRIC" id="fig|216942.3.peg.1010"/>
<dbReference type="GO" id="GO:0003735">
    <property type="term" value="F:structural constituent of ribosome"/>
    <property type="evidence" value="ECO:0007669"/>
    <property type="project" value="InterPro"/>
</dbReference>
<dbReference type="Gene3D" id="1.10.287.310">
    <property type="match status" value="1"/>
</dbReference>
<dbReference type="GO" id="GO:0006412">
    <property type="term" value="P:translation"/>
    <property type="evidence" value="ECO:0007669"/>
    <property type="project" value="UniProtKB-UniRule"/>
</dbReference>
<feature type="coiled-coil region" evidence="6">
    <location>
        <begin position="81"/>
        <end position="108"/>
    </location>
</feature>
<dbReference type="AlphaFoldDB" id="A0A0K1W2Q0"/>
<organism evidence="8 9">
    <name type="scientific">Spiroplasma litorale</name>
    <dbReference type="NCBI Taxonomy" id="216942"/>
    <lineage>
        <taxon>Bacteria</taxon>
        <taxon>Bacillati</taxon>
        <taxon>Mycoplasmatota</taxon>
        <taxon>Mollicutes</taxon>
        <taxon>Entomoplasmatales</taxon>
        <taxon>Spiroplasmataceae</taxon>
        <taxon>Spiroplasma</taxon>
    </lineage>
</organism>
<keyword evidence="9" id="KW-1185">Reference proteome</keyword>
<dbReference type="SUPFAM" id="SSF46561">
    <property type="entry name" value="Ribosomal protein L29 (L29p)"/>
    <property type="match status" value="1"/>
</dbReference>
<dbReference type="EMBL" id="CP012357">
    <property type="protein sequence ID" value="AKX34605.1"/>
    <property type="molecule type" value="Genomic_DNA"/>
</dbReference>
<keyword evidence="2 5" id="KW-0689">Ribosomal protein</keyword>
<dbReference type="GO" id="GO:0005840">
    <property type="term" value="C:ribosome"/>
    <property type="evidence" value="ECO:0007669"/>
    <property type="project" value="UniProtKB-KW"/>
</dbReference>
<proteinExistence type="inferred from homology"/>
<keyword evidence="3 5" id="KW-0687">Ribonucleoprotein</keyword>
<evidence type="ECO:0000256" key="4">
    <source>
        <dbReference type="ARBA" id="ARBA00035204"/>
    </source>
</evidence>
<dbReference type="InterPro" id="IPR036049">
    <property type="entry name" value="Ribosomal_uL29_sf"/>
</dbReference>
<dbReference type="HAMAP" id="MF_00374">
    <property type="entry name" value="Ribosomal_uL29"/>
    <property type="match status" value="1"/>
</dbReference>
<evidence type="ECO:0000256" key="6">
    <source>
        <dbReference type="SAM" id="Coils"/>
    </source>
</evidence>
<evidence type="ECO:0000256" key="7">
    <source>
        <dbReference type="SAM" id="MobiDB-lite"/>
    </source>
</evidence>
<dbReference type="PROSITE" id="PS00579">
    <property type="entry name" value="RIBOSOMAL_L29"/>
    <property type="match status" value="1"/>
</dbReference>
<evidence type="ECO:0000313" key="9">
    <source>
        <dbReference type="Proteomes" id="UP000067476"/>
    </source>
</evidence>
<protein>
    <recommendedName>
        <fullName evidence="4 5">Large ribosomal subunit protein uL29</fullName>
    </recommendedName>
</protein>
<dbReference type="STRING" id="216942.SLITO_v1c09940"/>
<evidence type="ECO:0000256" key="5">
    <source>
        <dbReference type="HAMAP-Rule" id="MF_00374"/>
    </source>
</evidence>
<comment type="similarity">
    <text evidence="1 5">Belongs to the universal ribosomal protein uL29 family.</text>
</comment>
<name>A0A0K1W2Q0_9MOLU</name>
<dbReference type="InterPro" id="IPR018254">
    <property type="entry name" value="Ribosomal_uL29_CS"/>
</dbReference>
<keyword evidence="6" id="KW-0175">Coiled coil</keyword>
<reference evidence="8 9" key="1">
    <citation type="journal article" date="2015" name="Genome Announc.">
        <title>Complete Genome Sequence of Spiroplasma litorale TN-1T (DSM 21781), a Bacterium Isolated from a Green-Eyed Horsefly (Tabanus nigrovittatus).</title>
        <authorList>
            <person name="Lo W.S."/>
            <person name="Lai Y.C."/>
            <person name="Lien Y.W."/>
            <person name="Wang T.H."/>
            <person name="Kuo C.H."/>
        </authorList>
    </citation>
    <scope>NUCLEOTIDE SEQUENCE [LARGE SCALE GENOMIC DNA]</scope>
    <source>
        <strain evidence="8 9">TN-1</strain>
    </source>
</reference>
<dbReference type="OrthoDB" id="9815192at2"/>
<evidence type="ECO:0000256" key="2">
    <source>
        <dbReference type="ARBA" id="ARBA00022980"/>
    </source>
</evidence>
<feature type="region of interest" description="Disordered" evidence="7">
    <location>
        <begin position="133"/>
        <end position="217"/>
    </location>
</feature>
<feature type="compositionally biased region" description="Low complexity" evidence="7">
    <location>
        <begin position="190"/>
        <end position="210"/>
    </location>
</feature>
<dbReference type="Pfam" id="PF00831">
    <property type="entry name" value="Ribosomal_L29"/>
    <property type="match status" value="1"/>
</dbReference>
<dbReference type="InterPro" id="IPR001854">
    <property type="entry name" value="Ribosomal_uL29"/>
</dbReference>
<dbReference type="NCBIfam" id="TIGR00012">
    <property type="entry name" value="L29"/>
    <property type="match status" value="1"/>
</dbReference>
<dbReference type="CDD" id="cd00427">
    <property type="entry name" value="Ribosomal_L29_HIP"/>
    <property type="match status" value="1"/>
</dbReference>
<evidence type="ECO:0000256" key="3">
    <source>
        <dbReference type="ARBA" id="ARBA00023274"/>
    </source>
</evidence>
<evidence type="ECO:0000256" key="1">
    <source>
        <dbReference type="ARBA" id="ARBA00009254"/>
    </source>
</evidence>
<dbReference type="KEGG" id="sll:SLITO_v1c09940"/>
<dbReference type="Proteomes" id="UP000067476">
    <property type="component" value="Chromosome"/>
</dbReference>
<gene>
    <name evidence="5 8" type="primary">rpmC</name>
    <name evidence="8" type="ORF">SLITO_v1c09940</name>
</gene>
<sequence>MSKSADLVMELRTKKIEDLIKLGEDRRAELFALKFQAAVGSLEQTHKIKSLKKDIARIELLLGERKRSGEEVDKIVVKPDYSKAVENAEKAGKEVRKKQREMLEKMQQEQFGNANQAQVSEDAILAAMNAAVDESEVKETKTTKAPAKKAEAKVEAKPKAVKEVAAKETKPKAAKEATTKSTAAKETKTTKAPSTKAEAKPATTKSTAAKPAKKQVEEVEVKAVLTKESAKKTGKASSKVIEDHSSIDVSEAKATGKGKAALKDVKPKTVKVGTVKAENVEGIDLKLSAKPKNAKTYTFGSNAQEAKKQLDEANKKLASKKIKTVEVDETTAKKTTAKKTSTKKGEN</sequence>
<evidence type="ECO:0000313" key="8">
    <source>
        <dbReference type="EMBL" id="AKX34605.1"/>
    </source>
</evidence>
<dbReference type="GO" id="GO:1990904">
    <property type="term" value="C:ribonucleoprotein complex"/>
    <property type="evidence" value="ECO:0007669"/>
    <property type="project" value="UniProtKB-KW"/>
</dbReference>